<keyword evidence="1" id="KW-0812">Transmembrane</keyword>
<sequence>MKNLIMQIAIAVVPIVFAYFGNAIVKNRQAVSLIQIIQPLAEAAVVAAEQLGVTEAVTGVAKKSKAVADVQAGLAKLGFTAVDEKTVANAVESAYASMKEFIESKYTKGA</sequence>
<comment type="caution">
    <text evidence="2">The sequence shown here is derived from an EMBL/GenBank/DDBJ whole genome shotgun (WGS) entry which is preliminary data.</text>
</comment>
<reference evidence="3" key="1">
    <citation type="journal article" date="2019" name="Int. J. Syst. Evol. Microbiol.">
        <title>The Global Catalogue of Microorganisms (GCM) 10K type strain sequencing project: providing services to taxonomists for standard genome sequencing and annotation.</title>
        <authorList>
            <consortium name="The Broad Institute Genomics Platform"/>
            <consortium name="The Broad Institute Genome Sequencing Center for Infectious Disease"/>
            <person name="Wu L."/>
            <person name="Ma J."/>
        </authorList>
    </citation>
    <scope>NUCLEOTIDE SEQUENCE [LARGE SCALE GENOMIC DNA]</scope>
    <source>
        <strain evidence="3">CCM 8980</strain>
    </source>
</reference>
<dbReference type="InterPro" id="IPR010026">
    <property type="entry name" value="Phage_holin_LL-H"/>
</dbReference>
<gene>
    <name evidence="2" type="ORF">ACFQ4P_00370</name>
</gene>
<accession>A0ABW4CD21</accession>
<dbReference type="Proteomes" id="UP001597196">
    <property type="component" value="Unassembled WGS sequence"/>
</dbReference>
<evidence type="ECO:0000256" key="1">
    <source>
        <dbReference type="SAM" id="Phobius"/>
    </source>
</evidence>
<organism evidence="2 3">
    <name type="scientific">Lacticaseibacillus mingshuiensis</name>
    <dbReference type="NCBI Taxonomy" id="2799574"/>
    <lineage>
        <taxon>Bacteria</taxon>
        <taxon>Bacillati</taxon>
        <taxon>Bacillota</taxon>
        <taxon>Bacilli</taxon>
        <taxon>Lactobacillales</taxon>
        <taxon>Lactobacillaceae</taxon>
        <taxon>Lacticaseibacillus</taxon>
    </lineage>
</organism>
<dbReference type="RefSeq" id="WP_203636918.1">
    <property type="nucleotide sequence ID" value="NZ_BOLS01000001.1"/>
</dbReference>
<keyword evidence="1" id="KW-0472">Membrane</keyword>
<evidence type="ECO:0000313" key="2">
    <source>
        <dbReference type="EMBL" id="MFD1428699.1"/>
    </source>
</evidence>
<feature type="transmembrane region" description="Helical" evidence="1">
    <location>
        <begin position="6"/>
        <end position="25"/>
    </location>
</feature>
<keyword evidence="3" id="KW-1185">Reference proteome</keyword>
<proteinExistence type="predicted"/>
<name>A0ABW4CD21_9LACO</name>
<keyword evidence="1" id="KW-1133">Transmembrane helix</keyword>
<dbReference type="Pfam" id="PF09682">
    <property type="entry name" value="Phage_holin_6_1"/>
    <property type="match status" value="1"/>
</dbReference>
<dbReference type="NCBIfam" id="TIGR01673">
    <property type="entry name" value="holin_LLH"/>
    <property type="match status" value="1"/>
</dbReference>
<dbReference type="EMBL" id="JBHTOC010000001">
    <property type="protein sequence ID" value="MFD1428699.1"/>
    <property type="molecule type" value="Genomic_DNA"/>
</dbReference>
<evidence type="ECO:0000313" key="3">
    <source>
        <dbReference type="Proteomes" id="UP001597196"/>
    </source>
</evidence>
<protein>
    <submittedName>
        <fullName evidence="2">Phage holin</fullName>
    </submittedName>
</protein>